<evidence type="ECO:0000313" key="5">
    <source>
        <dbReference type="EMBL" id="MDQ0376282.1"/>
    </source>
</evidence>
<dbReference type="InterPro" id="IPR044946">
    <property type="entry name" value="Restrct_endonuc_typeI_TRD_sf"/>
</dbReference>
<comment type="caution">
    <text evidence="5">The sequence shown here is derived from an EMBL/GenBank/DDBJ whole genome shotgun (WGS) entry which is preliminary data.</text>
</comment>
<name>A0ABU0EN92_9PSEU</name>
<sequence>MSGVSENAVDPWLGRLPAGWSIKRLGALGALVKGRGGSKEDNRDAGVPVVRYGDLYTKFDTTIAAPVAFVSEEDAARYTPLPMHSIVFAASGESAEDIGKSAMSLLAEPAVVGGDAVVFHPSHEIDPLYLAYALESSPLRAYKAIRSTGFTVVHISAGKLKTLPIPIPPLAKQRAIAHYLDRETVRIDTLIEEQQRLIEMLRERRQAVAMHAILQSTGSATDKLGRTARIGNGSTPRRDSAIYWRGGHIPWLNSSVVNKARVSGAEQFVTAVALRECHLPVVAPGSVLVGLTGQGKTRGMATILDIEATVNQHVAYVTPDRSRWLPEYLLWSLRASYDELRRLSEENGSTKGGLTCEALKQFRLAVPPLDEQRRIAAYLDGQTAKIDTLIVETEGFIELARERRAALITAAVTGQIDVREAA</sequence>
<dbReference type="RefSeq" id="WP_306988066.1">
    <property type="nucleotide sequence ID" value="NZ_JAUSUT010000001.1"/>
</dbReference>
<feature type="domain" description="Type I restriction modification DNA specificity" evidence="4">
    <location>
        <begin position="17"/>
        <end position="185"/>
    </location>
</feature>
<dbReference type="InterPro" id="IPR000055">
    <property type="entry name" value="Restrct_endonuc_typeI_TRD"/>
</dbReference>
<dbReference type="SUPFAM" id="SSF116734">
    <property type="entry name" value="DNA methylase specificity domain"/>
    <property type="match status" value="2"/>
</dbReference>
<evidence type="ECO:0000256" key="1">
    <source>
        <dbReference type="ARBA" id="ARBA00010923"/>
    </source>
</evidence>
<evidence type="ECO:0000259" key="4">
    <source>
        <dbReference type="Pfam" id="PF01420"/>
    </source>
</evidence>
<evidence type="ECO:0000256" key="2">
    <source>
        <dbReference type="ARBA" id="ARBA00022747"/>
    </source>
</evidence>
<comment type="similarity">
    <text evidence="1">Belongs to the type-I restriction system S methylase family.</text>
</comment>
<reference evidence="5 6" key="1">
    <citation type="submission" date="2023-07" db="EMBL/GenBank/DDBJ databases">
        <title>Sequencing the genomes of 1000 actinobacteria strains.</title>
        <authorList>
            <person name="Klenk H.-P."/>
        </authorList>
    </citation>
    <scope>NUCLEOTIDE SEQUENCE [LARGE SCALE GENOMIC DNA]</scope>
    <source>
        <strain evidence="5 6">DSM 45805</strain>
    </source>
</reference>
<dbReference type="InterPro" id="IPR052021">
    <property type="entry name" value="Type-I_RS_S_subunit"/>
</dbReference>
<dbReference type="Gene3D" id="3.90.220.20">
    <property type="entry name" value="DNA methylase specificity domains"/>
    <property type="match status" value="2"/>
</dbReference>
<dbReference type="GO" id="GO:0009035">
    <property type="term" value="F:type I site-specific deoxyribonuclease activity"/>
    <property type="evidence" value="ECO:0007669"/>
    <property type="project" value="UniProtKB-EC"/>
</dbReference>
<proteinExistence type="inferred from homology"/>
<organism evidence="5 6">
    <name type="scientific">Amycolatopsis thermophila</name>
    <dbReference type="NCBI Taxonomy" id="206084"/>
    <lineage>
        <taxon>Bacteria</taxon>
        <taxon>Bacillati</taxon>
        <taxon>Actinomycetota</taxon>
        <taxon>Actinomycetes</taxon>
        <taxon>Pseudonocardiales</taxon>
        <taxon>Pseudonocardiaceae</taxon>
        <taxon>Amycolatopsis</taxon>
    </lineage>
</organism>
<protein>
    <submittedName>
        <fullName evidence="5">Type I restriction enzyme S subunit</fullName>
        <ecNumber evidence="5">3.1.21.3</ecNumber>
    </submittedName>
</protein>
<dbReference type="Pfam" id="PF01420">
    <property type="entry name" value="Methylase_S"/>
    <property type="match status" value="2"/>
</dbReference>
<accession>A0ABU0EN92</accession>
<dbReference type="EC" id="3.1.21.3" evidence="5"/>
<gene>
    <name evidence="5" type="ORF">FB470_000276</name>
</gene>
<keyword evidence="5" id="KW-0378">Hydrolase</keyword>
<feature type="domain" description="Type I restriction modification DNA specificity" evidence="4">
    <location>
        <begin position="228"/>
        <end position="384"/>
    </location>
</feature>
<dbReference type="PANTHER" id="PTHR30408">
    <property type="entry name" value="TYPE-1 RESTRICTION ENZYME ECOKI SPECIFICITY PROTEIN"/>
    <property type="match status" value="1"/>
</dbReference>
<keyword evidence="6" id="KW-1185">Reference proteome</keyword>
<dbReference type="PANTHER" id="PTHR30408:SF12">
    <property type="entry name" value="TYPE I RESTRICTION ENZYME MJAVIII SPECIFICITY SUBUNIT"/>
    <property type="match status" value="1"/>
</dbReference>
<dbReference type="Gene3D" id="1.10.287.1120">
    <property type="entry name" value="Bipartite methylase S protein"/>
    <property type="match status" value="1"/>
</dbReference>
<dbReference type="Proteomes" id="UP001229651">
    <property type="component" value="Unassembled WGS sequence"/>
</dbReference>
<keyword evidence="2" id="KW-0680">Restriction system</keyword>
<dbReference type="CDD" id="cd17247">
    <property type="entry name" value="RMtype1_S_Eco2747I-TRD2-CR2_like"/>
    <property type="match status" value="1"/>
</dbReference>
<evidence type="ECO:0000256" key="3">
    <source>
        <dbReference type="ARBA" id="ARBA00023125"/>
    </source>
</evidence>
<evidence type="ECO:0000313" key="6">
    <source>
        <dbReference type="Proteomes" id="UP001229651"/>
    </source>
</evidence>
<keyword evidence="3" id="KW-0238">DNA-binding</keyword>
<dbReference type="EMBL" id="JAUSUT010000001">
    <property type="protein sequence ID" value="MDQ0376282.1"/>
    <property type="molecule type" value="Genomic_DNA"/>
</dbReference>